<evidence type="ECO:0000256" key="1">
    <source>
        <dbReference type="ARBA" id="ARBA00000085"/>
    </source>
</evidence>
<comment type="caution">
    <text evidence="11">The sequence shown here is derived from an EMBL/GenBank/DDBJ whole genome shotgun (WGS) entry which is preliminary data.</text>
</comment>
<evidence type="ECO:0000256" key="9">
    <source>
        <dbReference type="SAM" id="Phobius"/>
    </source>
</evidence>
<dbReference type="InterPro" id="IPR050482">
    <property type="entry name" value="Sensor_HK_TwoCompSys"/>
</dbReference>
<evidence type="ECO:0000256" key="8">
    <source>
        <dbReference type="ARBA" id="ARBA00023012"/>
    </source>
</evidence>
<dbReference type="EMBL" id="JARQAI010000013">
    <property type="protein sequence ID" value="MDT2737380.1"/>
    <property type="molecule type" value="Genomic_DNA"/>
</dbReference>
<dbReference type="Gene3D" id="3.30.565.10">
    <property type="entry name" value="Histidine kinase-like ATPase, C-terminal domain"/>
    <property type="match status" value="1"/>
</dbReference>
<evidence type="ECO:0000256" key="3">
    <source>
        <dbReference type="ARBA" id="ARBA00022553"/>
    </source>
</evidence>
<dbReference type="Pfam" id="PF07730">
    <property type="entry name" value="HisKA_3"/>
    <property type="match status" value="1"/>
</dbReference>
<keyword evidence="9" id="KW-0472">Membrane</keyword>
<evidence type="ECO:0000256" key="6">
    <source>
        <dbReference type="ARBA" id="ARBA00022777"/>
    </source>
</evidence>
<evidence type="ECO:0000256" key="2">
    <source>
        <dbReference type="ARBA" id="ARBA00012438"/>
    </source>
</evidence>
<keyword evidence="7" id="KW-0067">ATP-binding</keyword>
<evidence type="ECO:0000259" key="10">
    <source>
        <dbReference type="SMART" id="SM00387"/>
    </source>
</evidence>
<protein>
    <recommendedName>
        <fullName evidence="2">histidine kinase</fullName>
        <ecNumber evidence="2">2.7.13.3</ecNumber>
    </recommendedName>
</protein>
<dbReference type="Gene3D" id="1.20.5.1930">
    <property type="match status" value="1"/>
</dbReference>
<dbReference type="SMART" id="SM00387">
    <property type="entry name" value="HATPase_c"/>
    <property type="match status" value="1"/>
</dbReference>
<evidence type="ECO:0000256" key="5">
    <source>
        <dbReference type="ARBA" id="ARBA00022741"/>
    </source>
</evidence>
<dbReference type="CDD" id="cd16917">
    <property type="entry name" value="HATPase_UhpB-NarQ-NarX-like"/>
    <property type="match status" value="1"/>
</dbReference>
<comment type="catalytic activity">
    <reaction evidence="1">
        <text>ATP + protein L-histidine = ADP + protein N-phospho-L-histidine.</text>
        <dbReference type="EC" id="2.7.13.3"/>
    </reaction>
</comment>
<dbReference type="RefSeq" id="WP_311797148.1">
    <property type="nucleotide sequence ID" value="NZ_JARQAI010000013.1"/>
</dbReference>
<proteinExistence type="predicted"/>
<feature type="transmembrane region" description="Helical" evidence="9">
    <location>
        <begin position="59"/>
        <end position="76"/>
    </location>
</feature>
<feature type="transmembrane region" description="Helical" evidence="9">
    <location>
        <begin position="175"/>
        <end position="198"/>
    </location>
</feature>
<keyword evidence="5" id="KW-0547">Nucleotide-binding</keyword>
<dbReference type="EC" id="2.7.13.3" evidence="2"/>
<dbReference type="PANTHER" id="PTHR24421">
    <property type="entry name" value="NITRATE/NITRITE SENSOR PROTEIN NARX-RELATED"/>
    <property type="match status" value="1"/>
</dbReference>
<evidence type="ECO:0000313" key="11">
    <source>
        <dbReference type="EMBL" id="MDT2737380.1"/>
    </source>
</evidence>
<dbReference type="GO" id="GO:0005524">
    <property type="term" value="F:ATP binding"/>
    <property type="evidence" value="ECO:0007669"/>
    <property type="project" value="UniProtKB-KW"/>
</dbReference>
<feature type="transmembrane region" description="Helical" evidence="9">
    <location>
        <begin position="134"/>
        <end position="155"/>
    </location>
</feature>
<dbReference type="Proteomes" id="UP001180842">
    <property type="component" value="Unassembled WGS sequence"/>
</dbReference>
<gene>
    <name evidence="11" type="ORF">P7H00_09595</name>
</gene>
<keyword evidence="9" id="KW-1133">Transmembrane helix</keyword>
<dbReference type="GO" id="GO:0000155">
    <property type="term" value="F:phosphorelay sensor kinase activity"/>
    <property type="evidence" value="ECO:0007669"/>
    <property type="project" value="InterPro"/>
</dbReference>
<dbReference type="InterPro" id="IPR003594">
    <property type="entry name" value="HATPase_dom"/>
</dbReference>
<dbReference type="GO" id="GO:0016020">
    <property type="term" value="C:membrane"/>
    <property type="evidence" value="ECO:0007669"/>
    <property type="project" value="InterPro"/>
</dbReference>
<dbReference type="InterPro" id="IPR011712">
    <property type="entry name" value="Sig_transdc_His_kin_sub3_dim/P"/>
</dbReference>
<dbReference type="SUPFAM" id="SSF55874">
    <property type="entry name" value="ATPase domain of HSP90 chaperone/DNA topoisomerase II/histidine kinase"/>
    <property type="match status" value="1"/>
</dbReference>
<evidence type="ECO:0000313" key="12">
    <source>
        <dbReference type="Proteomes" id="UP001180842"/>
    </source>
</evidence>
<keyword evidence="3" id="KW-0597">Phosphoprotein</keyword>
<feature type="domain" description="Histidine kinase/HSP90-like ATPase" evidence="10">
    <location>
        <begin position="342"/>
        <end position="430"/>
    </location>
</feature>
<accession>A0AAE4I0K4</accession>
<dbReference type="GO" id="GO:0046983">
    <property type="term" value="F:protein dimerization activity"/>
    <property type="evidence" value="ECO:0007669"/>
    <property type="project" value="InterPro"/>
</dbReference>
<keyword evidence="4" id="KW-0808">Transferase</keyword>
<evidence type="ECO:0000256" key="7">
    <source>
        <dbReference type="ARBA" id="ARBA00022840"/>
    </source>
</evidence>
<dbReference type="PANTHER" id="PTHR24421:SF10">
    <property type="entry name" value="NITRATE_NITRITE SENSOR PROTEIN NARQ"/>
    <property type="match status" value="1"/>
</dbReference>
<reference evidence="11" key="1">
    <citation type="submission" date="2023-03" db="EMBL/GenBank/DDBJ databases">
        <authorList>
            <person name="Shen W."/>
            <person name="Cai J."/>
        </authorList>
    </citation>
    <scope>NUCLEOTIDE SEQUENCE</scope>
    <source>
        <strain evidence="11">P69-2</strain>
    </source>
</reference>
<feature type="transmembrane region" description="Helical" evidence="9">
    <location>
        <begin position="21"/>
        <end position="39"/>
    </location>
</feature>
<sequence>MSRKYNISLTNIKNIMTALNFIIVLFFGTVYLVGTKYVIDHRMARNFLDRVNHVPLNPEIVYFASILLFILLIVLMYYRTIIARNHKLLDVVFTVSQLAICFGLMYLFNMGYNGIVLLVFCDSIYHWKDSTSRWILVALIILYLLSSYEVSSAVIPMNNPQTFFEIYDMDTRSVLFAIQSVLVTLNILIFIGFIIIYITNQLEENEKIAKELDMINQVNRELKNYSVAIEKMGERNERKRLAREIHDTLGHALTGIAAGVDACIVMIDKDVPETKKQLKIVAKVIRQGIGEVRNSLNKLRPGALEEQGFKGALLKLISEFTSVSHLEVELDYQLRNLDFESIKEDVLFRVIQESMTNSMRHGGATSLIIRFYQEEDFIYLDIKDNGVGTTDLHYGFGLKQMVERVSVINGEVHFDGKAGFHTVVKIPIQKGEQYD</sequence>
<evidence type="ECO:0000256" key="4">
    <source>
        <dbReference type="ARBA" id="ARBA00022679"/>
    </source>
</evidence>
<keyword evidence="6 11" id="KW-0418">Kinase</keyword>
<dbReference type="AlphaFoldDB" id="A0AAE4I0K4"/>
<keyword evidence="8" id="KW-0902">Two-component regulatory system</keyword>
<name>A0AAE4I0K4_9ENTE</name>
<dbReference type="InterPro" id="IPR036890">
    <property type="entry name" value="HATPase_C_sf"/>
</dbReference>
<organism evidence="11 12">
    <name type="scientific">Enterococcus pseudoavium</name>
    <dbReference type="NCBI Taxonomy" id="44007"/>
    <lineage>
        <taxon>Bacteria</taxon>
        <taxon>Bacillati</taxon>
        <taxon>Bacillota</taxon>
        <taxon>Bacilli</taxon>
        <taxon>Lactobacillales</taxon>
        <taxon>Enterococcaceae</taxon>
        <taxon>Enterococcus</taxon>
    </lineage>
</organism>
<keyword evidence="9" id="KW-0812">Transmembrane</keyword>